<dbReference type="SUPFAM" id="SSF54631">
    <property type="entry name" value="CBS-domain pair"/>
    <property type="match status" value="1"/>
</dbReference>
<dbReference type="Gene3D" id="3.30.465.10">
    <property type="match status" value="1"/>
</dbReference>
<keyword evidence="2" id="KW-0677">Repeat</keyword>
<feature type="region of interest" description="Disordered" evidence="5">
    <location>
        <begin position="1"/>
        <end position="29"/>
    </location>
</feature>
<evidence type="ECO:0000256" key="5">
    <source>
        <dbReference type="SAM" id="MobiDB-lite"/>
    </source>
</evidence>
<accession>A0A1I6DQ42</accession>
<dbReference type="InterPro" id="IPR000644">
    <property type="entry name" value="CBS_dom"/>
</dbReference>
<feature type="domain" description="CBS" evidence="6">
    <location>
        <begin position="140"/>
        <end position="197"/>
    </location>
</feature>
<organism evidence="7 8">
    <name type="scientific">Poseidonocella sedimentorum</name>
    <dbReference type="NCBI Taxonomy" id="871652"/>
    <lineage>
        <taxon>Bacteria</taxon>
        <taxon>Pseudomonadati</taxon>
        <taxon>Pseudomonadota</taxon>
        <taxon>Alphaproteobacteria</taxon>
        <taxon>Rhodobacterales</taxon>
        <taxon>Roseobacteraceae</taxon>
        <taxon>Poseidonocella</taxon>
    </lineage>
</organism>
<dbReference type="GO" id="GO:0005886">
    <property type="term" value="C:plasma membrane"/>
    <property type="evidence" value="ECO:0007669"/>
    <property type="project" value="TreeGrafter"/>
</dbReference>
<evidence type="ECO:0000256" key="4">
    <source>
        <dbReference type="PROSITE-ProRule" id="PRU00703"/>
    </source>
</evidence>
<dbReference type="CDD" id="cd04590">
    <property type="entry name" value="CBS_pair_CorC_HlyC_assoc"/>
    <property type="match status" value="1"/>
</dbReference>
<sequence length="295" mass="32046">MGESSDGSSAAAQSAQPEGQSSSVKGGGFLRRLFGGPGPGAVQGPQFNTDIVDVAKRPKHGLFNLRQKRVEDVAVPKAEIVAVPDDISKDDLLGVFRESGLTRLPVFKGTLDTPIGMVHLKDFALTHGFNGSGRYTLSEMLRPLVFVPPSMPLGVLLAKMQTERRHMALVIDEYGGVDGLVTIEDLIEQVVGEIEDEHDLEEDTLWTEERPGSFLVQARAPLADFEHAAGLALTDDPEIDREEIDTLGGLVFMLAGRVPARGEVVPHPSGLEFEVVDADPRRIKRLRVRLREAAE</sequence>
<evidence type="ECO:0000313" key="7">
    <source>
        <dbReference type="EMBL" id="SFR07497.1"/>
    </source>
</evidence>
<evidence type="ECO:0000256" key="3">
    <source>
        <dbReference type="ARBA" id="ARBA00023122"/>
    </source>
</evidence>
<dbReference type="EMBL" id="FOYI01000004">
    <property type="protein sequence ID" value="SFR07497.1"/>
    <property type="molecule type" value="Genomic_DNA"/>
</dbReference>
<dbReference type="InterPro" id="IPR005170">
    <property type="entry name" value="Transptr-assoc_dom"/>
</dbReference>
<dbReference type="AlphaFoldDB" id="A0A1I6DQ42"/>
<feature type="compositionally biased region" description="Low complexity" evidence="5">
    <location>
        <begin position="1"/>
        <end position="23"/>
    </location>
</feature>
<dbReference type="Pfam" id="PF03471">
    <property type="entry name" value="CorC_HlyC"/>
    <property type="match status" value="1"/>
</dbReference>
<dbReference type="PANTHER" id="PTHR22777:SF27">
    <property type="entry name" value="MAGNESIUM AND COBALT EFFLUX PROTEIN CORC"/>
    <property type="match status" value="1"/>
</dbReference>
<dbReference type="OrthoDB" id="9797674at2"/>
<dbReference type="InterPro" id="IPR036318">
    <property type="entry name" value="FAD-bd_PCMH-like_sf"/>
</dbReference>
<evidence type="ECO:0000259" key="6">
    <source>
        <dbReference type="PROSITE" id="PS51371"/>
    </source>
</evidence>
<evidence type="ECO:0000313" key="8">
    <source>
        <dbReference type="Proteomes" id="UP000199302"/>
    </source>
</evidence>
<dbReference type="Gene3D" id="3.10.580.10">
    <property type="entry name" value="CBS-domain"/>
    <property type="match status" value="1"/>
</dbReference>
<keyword evidence="8" id="KW-1185">Reference proteome</keyword>
<dbReference type="Proteomes" id="UP000199302">
    <property type="component" value="Unassembled WGS sequence"/>
</dbReference>
<dbReference type="STRING" id="871652.SAMN04515673_104238"/>
<dbReference type="InterPro" id="IPR016169">
    <property type="entry name" value="FAD-bd_PCMH_sub2"/>
</dbReference>
<dbReference type="RefSeq" id="WP_092079167.1">
    <property type="nucleotide sequence ID" value="NZ_FOYI01000004.1"/>
</dbReference>
<dbReference type="InterPro" id="IPR044751">
    <property type="entry name" value="Ion_transp-like_CBS"/>
</dbReference>
<dbReference type="SUPFAM" id="SSF56176">
    <property type="entry name" value="FAD-binding/transporter-associated domain-like"/>
    <property type="match status" value="1"/>
</dbReference>
<dbReference type="InterPro" id="IPR046342">
    <property type="entry name" value="CBS_dom_sf"/>
</dbReference>
<dbReference type="Pfam" id="PF00571">
    <property type="entry name" value="CBS"/>
    <property type="match status" value="2"/>
</dbReference>
<evidence type="ECO:0000256" key="2">
    <source>
        <dbReference type="ARBA" id="ARBA00022737"/>
    </source>
</evidence>
<evidence type="ECO:0000256" key="1">
    <source>
        <dbReference type="ARBA" id="ARBA00006446"/>
    </source>
</evidence>
<feature type="domain" description="CBS" evidence="6">
    <location>
        <begin position="74"/>
        <end position="136"/>
    </location>
</feature>
<proteinExistence type="inferred from homology"/>
<name>A0A1I6DQ42_9RHOB</name>
<dbReference type="PANTHER" id="PTHR22777">
    <property type="entry name" value="HEMOLYSIN-RELATED"/>
    <property type="match status" value="1"/>
</dbReference>
<dbReference type="SMART" id="SM01091">
    <property type="entry name" value="CorC_HlyC"/>
    <property type="match status" value="1"/>
</dbReference>
<keyword evidence="3 4" id="KW-0129">CBS domain</keyword>
<dbReference type="FunFam" id="3.10.580.10:FF:000002">
    <property type="entry name" value="Magnesium/cobalt efflux protein CorC"/>
    <property type="match status" value="1"/>
</dbReference>
<dbReference type="GO" id="GO:0050660">
    <property type="term" value="F:flavin adenine dinucleotide binding"/>
    <property type="evidence" value="ECO:0007669"/>
    <property type="project" value="InterPro"/>
</dbReference>
<gene>
    <name evidence="7" type="ORF">SAMN04515673_104238</name>
</gene>
<protein>
    <submittedName>
        <fullName evidence="7">Magnesium and cobalt transporter</fullName>
    </submittedName>
</protein>
<reference evidence="7 8" key="1">
    <citation type="submission" date="2016-10" db="EMBL/GenBank/DDBJ databases">
        <authorList>
            <person name="de Groot N.N."/>
        </authorList>
    </citation>
    <scope>NUCLEOTIDE SEQUENCE [LARGE SCALE GENOMIC DNA]</scope>
    <source>
        <strain evidence="8">KMM 9023,NRIC 0796,JCM 17311,KCTC 23692</strain>
    </source>
</reference>
<comment type="similarity">
    <text evidence="1">Belongs to the UPF0053 family. Hemolysin C subfamily.</text>
</comment>
<dbReference type="PROSITE" id="PS51371">
    <property type="entry name" value="CBS"/>
    <property type="match status" value="2"/>
</dbReference>